<gene>
    <name evidence="4" type="ORF">E7Z73_07415</name>
</gene>
<evidence type="ECO:0000313" key="4">
    <source>
        <dbReference type="EMBL" id="MBE6505548.1"/>
    </source>
</evidence>
<dbReference type="RefSeq" id="WP_303737200.1">
    <property type="nucleotide sequence ID" value="NZ_SUTE01000057.1"/>
</dbReference>
<keyword evidence="2" id="KW-1133">Transmembrane helix</keyword>
<dbReference type="Proteomes" id="UP000762703">
    <property type="component" value="Unassembled WGS sequence"/>
</dbReference>
<feature type="coiled-coil region" evidence="1">
    <location>
        <begin position="1"/>
        <end position="141"/>
    </location>
</feature>
<keyword evidence="2" id="KW-0812">Transmembrane</keyword>
<proteinExistence type="predicted"/>
<dbReference type="EMBL" id="SUTE01000057">
    <property type="protein sequence ID" value="MBE6505548.1"/>
    <property type="molecule type" value="Genomic_DNA"/>
</dbReference>
<name>A0A8T3VC39_9EURY</name>
<dbReference type="GO" id="GO:0009100">
    <property type="term" value="P:glycoprotein metabolic process"/>
    <property type="evidence" value="ECO:0007669"/>
    <property type="project" value="UniProtKB-ARBA"/>
</dbReference>
<dbReference type="InterPro" id="IPR007074">
    <property type="entry name" value="LicD/FKTN/FKRP_NTP_transf"/>
</dbReference>
<evidence type="ECO:0000259" key="3">
    <source>
        <dbReference type="Pfam" id="PF04991"/>
    </source>
</evidence>
<keyword evidence="2" id="KW-0472">Membrane</keyword>
<dbReference type="AlphaFoldDB" id="A0A8T3VC39"/>
<dbReference type="PANTHER" id="PTHR43404:SF2">
    <property type="entry name" value="LIPOPOLYSACCHARIDE CHOLINEPHOSPHOTRANSFERASE LICD"/>
    <property type="match status" value="1"/>
</dbReference>
<dbReference type="InterPro" id="IPR052942">
    <property type="entry name" value="LPS_cholinephosphotransferase"/>
</dbReference>
<protein>
    <recommendedName>
        <fullName evidence="3">LicD/FKTN/FKRP nucleotidyltransferase domain-containing protein</fullName>
    </recommendedName>
</protein>
<sequence length="416" mass="50029">MQNLENQKNYSNEDIDRLNNLINSQNDEIEQLTYKLNDLRRLLYNQLSDIKEISNDNKSINEEIEFLKNENVKLNDSVSEEFELLKNENIKLNDSVSEEFELLKNENAQLNDSVSEEFELLRNENKELRAQFKENDELNQKILDSYKENFKFIFYCYDLQPKPLLKNIWDICQEVLDFVVNVCEKYDITYWLEAGSLLGAMRHEGFLPWDDDIDMSMMRSDYHRFQEVFDIELKNHNLEKKIKWRRLKHKKNVLYFLQISYAGFAILDIFPYDYVANPQENMEELYFAEKSKFKSNIKNGKSYSEALEELYENLDLSLEKQDYVVSGVERSVRGRFYLQNTDKMFPPSKVTFRGKEYCGLKDNDLHLTKQYGDWRELPKVLDRHNRIYKLRERPEINEFLVEKVNILHEINEKFNE</sequence>
<feature type="domain" description="LicD/FKTN/FKRP nucleotidyltransferase" evidence="3">
    <location>
        <begin position="183"/>
        <end position="315"/>
    </location>
</feature>
<accession>A0A8T3VC39</accession>
<dbReference type="PANTHER" id="PTHR43404">
    <property type="entry name" value="LIPOPOLYSACCHARIDE CHOLINEPHOSPHOTRANSFERASE LICD"/>
    <property type="match status" value="1"/>
</dbReference>
<feature type="transmembrane region" description="Helical" evidence="2">
    <location>
        <begin position="253"/>
        <end position="272"/>
    </location>
</feature>
<evidence type="ECO:0000313" key="5">
    <source>
        <dbReference type="Proteomes" id="UP000762703"/>
    </source>
</evidence>
<comment type="caution">
    <text evidence="4">The sequence shown here is derived from an EMBL/GenBank/DDBJ whole genome shotgun (WGS) entry which is preliminary data.</text>
</comment>
<evidence type="ECO:0000256" key="1">
    <source>
        <dbReference type="SAM" id="Coils"/>
    </source>
</evidence>
<evidence type="ECO:0000256" key="2">
    <source>
        <dbReference type="SAM" id="Phobius"/>
    </source>
</evidence>
<organism evidence="4 5">
    <name type="scientific">Methanobrevibacter millerae</name>
    <dbReference type="NCBI Taxonomy" id="230361"/>
    <lineage>
        <taxon>Archaea</taxon>
        <taxon>Methanobacteriati</taxon>
        <taxon>Methanobacteriota</taxon>
        <taxon>Methanomada group</taxon>
        <taxon>Methanobacteria</taxon>
        <taxon>Methanobacteriales</taxon>
        <taxon>Methanobacteriaceae</taxon>
        <taxon>Methanobrevibacter</taxon>
    </lineage>
</organism>
<keyword evidence="1" id="KW-0175">Coiled coil</keyword>
<dbReference type="Pfam" id="PF04991">
    <property type="entry name" value="LicD"/>
    <property type="match status" value="1"/>
</dbReference>
<reference evidence="4" key="1">
    <citation type="submission" date="2019-04" db="EMBL/GenBank/DDBJ databases">
        <title>Evolution of Biomass-Degrading Anaerobic Consortia Revealed by Metagenomics.</title>
        <authorList>
            <person name="Peng X."/>
        </authorList>
    </citation>
    <scope>NUCLEOTIDE SEQUENCE</scope>
    <source>
        <strain evidence="4">SIG12</strain>
    </source>
</reference>